<evidence type="ECO:0008006" key="3">
    <source>
        <dbReference type="Google" id="ProtNLM"/>
    </source>
</evidence>
<keyword evidence="2" id="KW-1185">Reference proteome</keyword>
<dbReference type="InterPro" id="IPR046193">
    <property type="entry name" value="DUF6221"/>
</dbReference>
<dbReference type="EMBL" id="CAKXYP010000025">
    <property type="protein sequence ID" value="CAH9419512.1"/>
    <property type="molecule type" value="Genomic_DNA"/>
</dbReference>
<dbReference type="RefSeq" id="WP_318575484.1">
    <property type="nucleotide sequence ID" value="NZ_CAKXYP010000025.1"/>
</dbReference>
<protein>
    <recommendedName>
        <fullName evidence="3">Tail assembly chaperone</fullName>
    </recommendedName>
</protein>
<gene>
    <name evidence="1" type="ORF">SGL43_06567</name>
</gene>
<dbReference type="Proteomes" id="UP001154015">
    <property type="component" value="Unassembled WGS sequence"/>
</dbReference>
<evidence type="ECO:0000313" key="1">
    <source>
        <dbReference type="EMBL" id="CAH9419512.1"/>
    </source>
</evidence>
<dbReference type="Pfam" id="PF19730">
    <property type="entry name" value="DUF6221"/>
    <property type="match status" value="1"/>
</dbReference>
<evidence type="ECO:0000313" key="2">
    <source>
        <dbReference type="Proteomes" id="UP001154015"/>
    </source>
</evidence>
<accession>A0ABN8V9K3</accession>
<reference evidence="1" key="1">
    <citation type="submission" date="2022-03" db="EMBL/GenBank/DDBJ databases">
        <authorList>
            <person name="Leyn A S."/>
        </authorList>
    </citation>
    <scope>NUCLEOTIDE SEQUENCE</scope>
    <source>
        <strain evidence="1">Streptomyces globisporus 4-3</strain>
    </source>
</reference>
<comment type="caution">
    <text evidence="1">The sequence shown here is derived from an EMBL/GenBank/DDBJ whole genome shotgun (WGS) entry which is preliminary data.</text>
</comment>
<sequence>MTALADFLRARYNEARQREHAKRKVIPSAFDDHNVEWRYEMDEPEALYVDGHPYPVEKYTEIATAPAPDPDILADIDAKLAIVDLMERTLRFAEGDSEVDHYGALGNADETLSLLARPFAGHPDYKEAWAA</sequence>
<proteinExistence type="predicted"/>
<name>A0ABN8V9K3_STRGL</name>
<organism evidence="1 2">
    <name type="scientific">Streptomyces globisporus</name>
    <dbReference type="NCBI Taxonomy" id="1908"/>
    <lineage>
        <taxon>Bacteria</taxon>
        <taxon>Bacillati</taxon>
        <taxon>Actinomycetota</taxon>
        <taxon>Actinomycetes</taxon>
        <taxon>Kitasatosporales</taxon>
        <taxon>Streptomycetaceae</taxon>
        <taxon>Streptomyces</taxon>
    </lineage>
</organism>